<evidence type="ECO:0000256" key="1">
    <source>
        <dbReference type="SAM" id="Phobius"/>
    </source>
</evidence>
<feature type="transmembrane region" description="Helical" evidence="1">
    <location>
        <begin position="50"/>
        <end position="67"/>
    </location>
</feature>
<proteinExistence type="predicted"/>
<name>A0A934VNR4_9BACT</name>
<accession>A0A934VNR4</accession>
<gene>
    <name evidence="2" type="ORF">JIN87_06445</name>
</gene>
<dbReference type="RefSeq" id="WP_200354719.1">
    <property type="nucleotide sequence ID" value="NZ_JAENIL010000009.1"/>
</dbReference>
<protein>
    <submittedName>
        <fullName evidence="2">Uncharacterized protein</fullName>
    </submittedName>
</protein>
<reference evidence="2" key="1">
    <citation type="submission" date="2021-01" db="EMBL/GenBank/DDBJ databases">
        <title>Modified the classification status of verrucomicrobia.</title>
        <authorList>
            <person name="Feng X."/>
        </authorList>
    </citation>
    <scope>NUCLEOTIDE SEQUENCE</scope>
    <source>
        <strain evidence="2">KCTC 13126</strain>
    </source>
</reference>
<evidence type="ECO:0000313" key="2">
    <source>
        <dbReference type="EMBL" id="MBK1876502.1"/>
    </source>
</evidence>
<dbReference type="Proteomes" id="UP000617628">
    <property type="component" value="Unassembled WGS sequence"/>
</dbReference>
<keyword evidence="1" id="KW-1133">Transmembrane helix</keyword>
<keyword evidence="1" id="KW-0812">Transmembrane</keyword>
<comment type="caution">
    <text evidence="2">The sequence shown here is derived from an EMBL/GenBank/DDBJ whole genome shotgun (WGS) entry which is preliminary data.</text>
</comment>
<dbReference type="AlphaFoldDB" id="A0A934VNR4"/>
<keyword evidence="3" id="KW-1185">Reference proteome</keyword>
<sequence length="81" mass="9077">MKEIEELKKRIQKEQNNLSGVVVLIIVLVLGFLGIRMFTDFDGGGDITPLALGFVVFGLALQIKRVLRYQSDLLKILSEKS</sequence>
<keyword evidence="1" id="KW-0472">Membrane</keyword>
<feature type="transmembrane region" description="Helical" evidence="1">
    <location>
        <begin position="21"/>
        <end position="38"/>
    </location>
</feature>
<organism evidence="2 3">
    <name type="scientific">Pelagicoccus mobilis</name>
    <dbReference type="NCBI Taxonomy" id="415221"/>
    <lineage>
        <taxon>Bacteria</taxon>
        <taxon>Pseudomonadati</taxon>
        <taxon>Verrucomicrobiota</taxon>
        <taxon>Opitutia</taxon>
        <taxon>Puniceicoccales</taxon>
        <taxon>Pelagicoccaceae</taxon>
        <taxon>Pelagicoccus</taxon>
    </lineage>
</organism>
<evidence type="ECO:0000313" key="3">
    <source>
        <dbReference type="Proteomes" id="UP000617628"/>
    </source>
</evidence>
<dbReference type="EMBL" id="JAENIL010000009">
    <property type="protein sequence ID" value="MBK1876502.1"/>
    <property type="molecule type" value="Genomic_DNA"/>
</dbReference>